<dbReference type="SMART" id="SM00409">
    <property type="entry name" value="IG"/>
    <property type="match status" value="6"/>
</dbReference>
<dbReference type="GO" id="GO:0098609">
    <property type="term" value="P:cell-cell adhesion"/>
    <property type="evidence" value="ECO:0007669"/>
    <property type="project" value="TreeGrafter"/>
</dbReference>
<evidence type="ECO:0000313" key="10">
    <source>
        <dbReference type="Proteomes" id="UP000828390"/>
    </source>
</evidence>
<dbReference type="AlphaFoldDB" id="A0A9D4GDV9"/>
<dbReference type="InterPro" id="IPR051275">
    <property type="entry name" value="Cell_adhesion_signaling"/>
</dbReference>
<dbReference type="CDD" id="cd00063">
    <property type="entry name" value="FN3"/>
    <property type="match status" value="1"/>
</dbReference>
<evidence type="ECO:0000256" key="6">
    <source>
        <dbReference type="SAM" id="Phobius"/>
    </source>
</evidence>
<dbReference type="InterPro" id="IPR013783">
    <property type="entry name" value="Ig-like_fold"/>
</dbReference>
<keyword evidence="5" id="KW-0393">Immunoglobulin domain</keyword>
<dbReference type="PROSITE" id="PS50853">
    <property type="entry name" value="FN3"/>
    <property type="match status" value="1"/>
</dbReference>
<evidence type="ECO:0000259" key="8">
    <source>
        <dbReference type="PROSITE" id="PS50853"/>
    </source>
</evidence>
<reference evidence="9" key="1">
    <citation type="journal article" date="2019" name="bioRxiv">
        <title>The Genome of the Zebra Mussel, Dreissena polymorpha: A Resource for Invasive Species Research.</title>
        <authorList>
            <person name="McCartney M.A."/>
            <person name="Auch B."/>
            <person name="Kono T."/>
            <person name="Mallez S."/>
            <person name="Zhang Y."/>
            <person name="Obille A."/>
            <person name="Becker A."/>
            <person name="Abrahante J.E."/>
            <person name="Garbe J."/>
            <person name="Badalamenti J.P."/>
            <person name="Herman A."/>
            <person name="Mangelson H."/>
            <person name="Liachko I."/>
            <person name="Sullivan S."/>
            <person name="Sone E.D."/>
            <person name="Koren S."/>
            <person name="Silverstein K.A.T."/>
            <person name="Beckman K.B."/>
            <person name="Gohl D.M."/>
        </authorList>
    </citation>
    <scope>NUCLEOTIDE SEQUENCE</scope>
    <source>
        <strain evidence="9">Duluth1</strain>
        <tissue evidence="9">Whole animal</tissue>
    </source>
</reference>
<feature type="domain" description="Ig-like" evidence="7">
    <location>
        <begin position="422"/>
        <end position="509"/>
    </location>
</feature>
<dbReference type="InterPro" id="IPR036179">
    <property type="entry name" value="Ig-like_dom_sf"/>
</dbReference>
<sequence>MFRYIVLISIGYIHTVGSQNPELHSNSTFNLVDANGALKLTCNHSTANVGFWWYQPVGVNKYENVLTASSMSSTCLFFPSQLPDVFAGCDCAGHTFTCTLKSLSPNNVGDKWKCSISQNSQLVDSQEITIALAVPVISVALTPDLPAISVLPNVQISFIKCESSEGRPTPIITWYMDRDTPSDYNDDVNITERSNSNVAGDRTTSTLSITPSQEQHGSLIYCKVSNGYGSILSVRKPRIDVLVTPSTPKVLYKNVIVNTITVIQNSSVSLECTSAGNPTPHISWKLTNGSVINNGAIELKFMQSINAVTLTCTVTSDMQPTSGSTTKYYNATTLLVNILYPPTTPTCVIGNHLITSNYIRAIKNTSITINCTSTSNPPPVNYTWTLPGGLKQTGQLFTIPNVLSSGTYILDVINVMDAPSTPQVVIGNANVIFTLDILFAVVVRPIANTTVLQNRTLSVTCPYTEGNPPTTNFMWIQVKTSHIVGVEQNLTFQKMQITDEGFYKCRVNNTMEPSGCCAQTPYDETMFYVDVQYPASIQRFYVDGFENARSITINQSQTVILFCESYSDPVANMSLINNTRNGRDLLTETHNNTISASVENARCEFDKGIYQCQGNNIHNTVQQVWDIEIIIRCAPRASPFMPPIPKAWTKTNSSVILTYTIVAYPPPRASSAYVWLKQVNNEWSIVKDNTRINIHISQDRLQTNLSILQAQVDDFANYKVTVFNDIGSAEQTFAIQAKEEPAMPQQFRVPEDSITYSSVVVEWKPGFNGGEDQTFVIGFKQEAGKNWTYRTEYENRTSIEGLVAGTSYQFKMYAENSVGRSEETLVITLTTRAKSDNGSSPSIGAAVGGAVGATVVIVIVFGMFILWKKSKRNQAGGSQYDDLFKGQVNVSASNTSSEYEAYRVDSQERSQYETLAETSFHEYSVITPGGTQEHNAMNRVTDVADNDCAKEENSYANSVLSETGT</sequence>
<dbReference type="Pfam" id="PF00047">
    <property type="entry name" value="ig"/>
    <property type="match status" value="1"/>
</dbReference>
<dbReference type="InterPro" id="IPR013162">
    <property type="entry name" value="CD80_C2-set"/>
</dbReference>
<dbReference type="InterPro" id="IPR036116">
    <property type="entry name" value="FN3_sf"/>
</dbReference>
<organism evidence="9 10">
    <name type="scientific">Dreissena polymorpha</name>
    <name type="common">Zebra mussel</name>
    <name type="synonym">Mytilus polymorpha</name>
    <dbReference type="NCBI Taxonomy" id="45954"/>
    <lineage>
        <taxon>Eukaryota</taxon>
        <taxon>Metazoa</taxon>
        <taxon>Spiralia</taxon>
        <taxon>Lophotrochozoa</taxon>
        <taxon>Mollusca</taxon>
        <taxon>Bivalvia</taxon>
        <taxon>Autobranchia</taxon>
        <taxon>Heteroconchia</taxon>
        <taxon>Euheterodonta</taxon>
        <taxon>Imparidentia</taxon>
        <taxon>Neoheterodontei</taxon>
        <taxon>Myida</taxon>
        <taxon>Dreissenoidea</taxon>
        <taxon>Dreissenidae</taxon>
        <taxon>Dreissena</taxon>
    </lineage>
</organism>
<comment type="subcellular location">
    <subcellularLocation>
        <location evidence="1">Membrane</location>
        <topology evidence="1">Single-pass type I membrane protein</topology>
    </subcellularLocation>
</comment>
<accession>A0A9D4GDV9</accession>
<dbReference type="InterPro" id="IPR013151">
    <property type="entry name" value="Immunoglobulin_dom"/>
</dbReference>
<keyword evidence="3" id="KW-1015">Disulfide bond</keyword>
<evidence type="ECO:0000256" key="1">
    <source>
        <dbReference type="ARBA" id="ARBA00004479"/>
    </source>
</evidence>
<dbReference type="SUPFAM" id="SSF48726">
    <property type="entry name" value="Immunoglobulin"/>
    <property type="match status" value="4"/>
</dbReference>
<comment type="caution">
    <text evidence="9">The sequence shown here is derived from an EMBL/GenBank/DDBJ whole genome shotgun (WGS) entry which is preliminary data.</text>
</comment>
<gene>
    <name evidence="9" type="ORF">DPMN_142247</name>
</gene>
<feature type="domain" description="Ig-like" evidence="7">
    <location>
        <begin position="135"/>
        <end position="240"/>
    </location>
</feature>
<keyword evidence="4" id="KW-0325">Glycoprotein</keyword>
<dbReference type="PANTHER" id="PTHR11640:SF31">
    <property type="entry name" value="IRREGULAR CHIASM C-ROUGHEST PROTEIN-RELATED"/>
    <property type="match status" value="1"/>
</dbReference>
<feature type="domain" description="Ig-like" evidence="7">
    <location>
        <begin position="248"/>
        <end position="332"/>
    </location>
</feature>
<keyword evidence="10" id="KW-1185">Reference proteome</keyword>
<dbReference type="EMBL" id="JAIWYP010000006">
    <property type="protein sequence ID" value="KAH3813779.1"/>
    <property type="molecule type" value="Genomic_DNA"/>
</dbReference>
<evidence type="ECO:0000256" key="2">
    <source>
        <dbReference type="ARBA" id="ARBA00023136"/>
    </source>
</evidence>
<evidence type="ECO:0000256" key="5">
    <source>
        <dbReference type="ARBA" id="ARBA00023319"/>
    </source>
</evidence>
<dbReference type="SMART" id="SM00408">
    <property type="entry name" value="IGc2"/>
    <property type="match status" value="4"/>
</dbReference>
<dbReference type="GO" id="GO:0050839">
    <property type="term" value="F:cell adhesion molecule binding"/>
    <property type="evidence" value="ECO:0007669"/>
    <property type="project" value="TreeGrafter"/>
</dbReference>
<dbReference type="SMART" id="SM00060">
    <property type="entry name" value="FN3"/>
    <property type="match status" value="1"/>
</dbReference>
<proteinExistence type="predicted"/>
<dbReference type="Pfam" id="PF00041">
    <property type="entry name" value="fn3"/>
    <property type="match status" value="1"/>
</dbReference>
<dbReference type="Proteomes" id="UP000828390">
    <property type="component" value="Unassembled WGS sequence"/>
</dbReference>
<evidence type="ECO:0000256" key="3">
    <source>
        <dbReference type="ARBA" id="ARBA00023157"/>
    </source>
</evidence>
<reference evidence="9" key="2">
    <citation type="submission" date="2020-11" db="EMBL/GenBank/DDBJ databases">
        <authorList>
            <person name="McCartney M.A."/>
            <person name="Auch B."/>
            <person name="Kono T."/>
            <person name="Mallez S."/>
            <person name="Becker A."/>
            <person name="Gohl D.M."/>
            <person name="Silverstein K.A.T."/>
            <person name="Koren S."/>
            <person name="Bechman K.B."/>
            <person name="Herman A."/>
            <person name="Abrahante J.E."/>
            <person name="Garbe J."/>
        </authorList>
    </citation>
    <scope>NUCLEOTIDE SEQUENCE</scope>
    <source>
        <strain evidence="9">Duluth1</strain>
        <tissue evidence="9">Whole animal</tissue>
    </source>
</reference>
<feature type="domain" description="Fibronectin type-III" evidence="8">
    <location>
        <begin position="743"/>
        <end position="834"/>
    </location>
</feature>
<keyword evidence="6" id="KW-1133">Transmembrane helix</keyword>
<dbReference type="GO" id="GO:0005886">
    <property type="term" value="C:plasma membrane"/>
    <property type="evidence" value="ECO:0007669"/>
    <property type="project" value="TreeGrafter"/>
</dbReference>
<evidence type="ECO:0000256" key="4">
    <source>
        <dbReference type="ARBA" id="ARBA00023180"/>
    </source>
</evidence>
<evidence type="ECO:0000313" key="9">
    <source>
        <dbReference type="EMBL" id="KAH3813779.1"/>
    </source>
</evidence>
<dbReference type="Pfam" id="PF08205">
    <property type="entry name" value="C2-set_2"/>
    <property type="match status" value="1"/>
</dbReference>
<dbReference type="PROSITE" id="PS50835">
    <property type="entry name" value="IG_LIKE"/>
    <property type="match status" value="4"/>
</dbReference>
<feature type="transmembrane region" description="Helical" evidence="6">
    <location>
        <begin position="843"/>
        <end position="867"/>
    </location>
</feature>
<feature type="domain" description="Ig-like" evidence="7">
    <location>
        <begin position="341"/>
        <end position="408"/>
    </location>
</feature>
<dbReference type="PANTHER" id="PTHR11640">
    <property type="entry name" value="NEPHRIN"/>
    <property type="match status" value="1"/>
</dbReference>
<dbReference type="InterPro" id="IPR007110">
    <property type="entry name" value="Ig-like_dom"/>
</dbReference>
<dbReference type="InterPro" id="IPR003961">
    <property type="entry name" value="FN3_dom"/>
</dbReference>
<dbReference type="InterPro" id="IPR003598">
    <property type="entry name" value="Ig_sub2"/>
</dbReference>
<keyword evidence="6" id="KW-0812">Transmembrane</keyword>
<protein>
    <submittedName>
        <fullName evidence="9">Uncharacterized protein</fullName>
    </submittedName>
</protein>
<dbReference type="InterPro" id="IPR003599">
    <property type="entry name" value="Ig_sub"/>
</dbReference>
<dbReference type="GO" id="GO:0005911">
    <property type="term" value="C:cell-cell junction"/>
    <property type="evidence" value="ECO:0007669"/>
    <property type="project" value="TreeGrafter"/>
</dbReference>
<keyword evidence="2 6" id="KW-0472">Membrane</keyword>
<dbReference type="SUPFAM" id="SSF49265">
    <property type="entry name" value="Fibronectin type III"/>
    <property type="match status" value="1"/>
</dbReference>
<name>A0A9D4GDV9_DREPO</name>
<dbReference type="Gene3D" id="2.60.40.10">
    <property type="entry name" value="Immunoglobulins"/>
    <property type="match status" value="6"/>
</dbReference>
<evidence type="ECO:0000259" key="7">
    <source>
        <dbReference type="PROSITE" id="PS50835"/>
    </source>
</evidence>